<evidence type="ECO:0000313" key="3">
    <source>
        <dbReference type="Proteomes" id="UP000564644"/>
    </source>
</evidence>
<comment type="caution">
    <text evidence="2">The sequence shown here is derived from an EMBL/GenBank/DDBJ whole genome shotgun (WGS) entry which is preliminary data.</text>
</comment>
<evidence type="ECO:0000313" key="2">
    <source>
        <dbReference type="EMBL" id="MBB6733562.1"/>
    </source>
</evidence>
<name>A0A7X0SP27_9BACL</name>
<organism evidence="2 3">
    <name type="scientific">Cohnella zeiphila</name>
    <dbReference type="NCBI Taxonomy" id="2761120"/>
    <lineage>
        <taxon>Bacteria</taxon>
        <taxon>Bacillati</taxon>
        <taxon>Bacillota</taxon>
        <taxon>Bacilli</taxon>
        <taxon>Bacillales</taxon>
        <taxon>Paenibacillaceae</taxon>
        <taxon>Cohnella</taxon>
    </lineage>
</organism>
<evidence type="ECO:0000256" key="1">
    <source>
        <dbReference type="SAM" id="Phobius"/>
    </source>
</evidence>
<feature type="transmembrane region" description="Helical" evidence="1">
    <location>
        <begin position="21"/>
        <end position="41"/>
    </location>
</feature>
<dbReference type="Proteomes" id="UP000564644">
    <property type="component" value="Unassembled WGS sequence"/>
</dbReference>
<proteinExistence type="predicted"/>
<accession>A0A7X0SP27</accession>
<keyword evidence="1" id="KW-0472">Membrane</keyword>
<feature type="transmembrane region" description="Helical" evidence="1">
    <location>
        <begin position="53"/>
        <end position="73"/>
    </location>
</feature>
<dbReference type="EMBL" id="JACJVO010000028">
    <property type="protein sequence ID" value="MBB6733562.1"/>
    <property type="molecule type" value="Genomic_DNA"/>
</dbReference>
<keyword evidence="3" id="KW-1185">Reference proteome</keyword>
<protein>
    <submittedName>
        <fullName evidence="2">Uncharacterized protein</fullName>
    </submittedName>
</protein>
<keyword evidence="1" id="KW-1133">Transmembrane helix</keyword>
<dbReference type="RefSeq" id="WP_185131228.1">
    <property type="nucleotide sequence ID" value="NZ_JACJVO010000028.1"/>
</dbReference>
<sequence>MKASSFVRKWEKRRTIGKKSYMMRYGLLLIGVGLTLLFTVLDVVSNGTVSYTYLLARLVFFPTIGAMFTGMMWEVREQKYQRLTSGSDRA</sequence>
<gene>
    <name evidence="2" type="ORF">H7C18_21790</name>
</gene>
<keyword evidence="1" id="KW-0812">Transmembrane</keyword>
<reference evidence="2 3" key="1">
    <citation type="submission" date="2020-08" db="EMBL/GenBank/DDBJ databases">
        <title>Cohnella phylogeny.</title>
        <authorList>
            <person name="Dunlap C."/>
        </authorList>
    </citation>
    <scope>NUCLEOTIDE SEQUENCE [LARGE SCALE GENOMIC DNA]</scope>
    <source>
        <strain evidence="2 3">CBP 2801</strain>
    </source>
</reference>
<dbReference type="AlphaFoldDB" id="A0A7X0SP27"/>